<dbReference type="EnsemblMetazoa" id="XM_021055165.1">
    <property type="protein sequence ID" value="XP_020910824.1"/>
    <property type="gene ID" value="LOC110248619"/>
</dbReference>
<reference evidence="2" key="1">
    <citation type="submission" date="2022-11" db="UniProtKB">
        <authorList>
            <consortium name="EnsemblMetazoa"/>
        </authorList>
    </citation>
    <scope>IDENTIFICATION</scope>
</reference>
<dbReference type="RefSeq" id="XP_020910824.1">
    <property type="nucleotide sequence ID" value="XM_021055165.1"/>
</dbReference>
<dbReference type="AlphaFoldDB" id="A0A913XXL5"/>
<feature type="region of interest" description="Disordered" evidence="1">
    <location>
        <begin position="1"/>
        <end position="36"/>
    </location>
</feature>
<evidence type="ECO:0000313" key="3">
    <source>
        <dbReference type="Proteomes" id="UP000887567"/>
    </source>
</evidence>
<evidence type="ECO:0000313" key="2">
    <source>
        <dbReference type="EnsemblMetazoa" id="XP_020910824.1"/>
    </source>
</evidence>
<dbReference type="KEGG" id="epa:110248619"/>
<dbReference type="GeneID" id="110248619"/>
<evidence type="ECO:0000256" key="1">
    <source>
        <dbReference type="SAM" id="MobiDB-lite"/>
    </source>
</evidence>
<feature type="compositionally biased region" description="Basic residues" evidence="1">
    <location>
        <begin position="1"/>
        <end position="12"/>
    </location>
</feature>
<name>A0A913XXL5_EXADI</name>
<protein>
    <submittedName>
        <fullName evidence="2">Uncharacterized protein</fullName>
    </submittedName>
</protein>
<accession>A0A913XXL5</accession>
<organism evidence="2 3">
    <name type="scientific">Exaiptasia diaphana</name>
    <name type="common">Tropical sea anemone</name>
    <name type="synonym">Aiptasia pulchella</name>
    <dbReference type="NCBI Taxonomy" id="2652724"/>
    <lineage>
        <taxon>Eukaryota</taxon>
        <taxon>Metazoa</taxon>
        <taxon>Cnidaria</taxon>
        <taxon>Anthozoa</taxon>
        <taxon>Hexacorallia</taxon>
        <taxon>Actiniaria</taxon>
        <taxon>Aiptasiidae</taxon>
        <taxon>Exaiptasia</taxon>
    </lineage>
</organism>
<keyword evidence="3" id="KW-1185">Reference proteome</keyword>
<sequence length="518" mass="58504">MPKRQKGGRSARKPYDKPDDEVTDKEMAVKEPTRVTNHTKSELDLFSEPTISTANKKCSWTQFAQSQQGMNPLKIKIEQSSHFIKLKDISIEFDVQFMGANNARLVQTDMTAPVNNIGHSLIQQIILTINGSNVEQSSSTYYYYKAFLSRLLEYGIEEKNTNLSIEGFYPDDAGKIDETNMTPHLAGAYQFGGANGRIGTAGSPTAAELNRVLGHLVKGIYDKQSVILPVNVGAMKRHKLCCSNRNVHFEIHPEIPLLKSERYLPPGCELEFTIYWARPEVVFQADQGQANAHAQTPKFTIVDGSPKVNIKNAMIDEQLHIQLESQMLKDQMIAKYPLMSQPFKTAVIPDGRREYEWYNVFSGKVPNYMILTLQRADALQGSFTHSFTNLQRHNLSTIRVTRGGEEIPLPRISFQKHYKEEGFKAMLEFTGRGIESPPLGVSRETYPDGYFMLLYNFNPDGEQNFDHDYDKNNGIVNIYVSFSNDTANNTTLCALGYIENQLWIDGNKNVTLKNGTAE</sequence>
<dbReference type="OrthoDB" id="5962415at2759"/>
<feature type="compositionally biased region" description="Basic and acidic residues" evidence="1">
    <location>
        <begin position="24"/>
        <end position="36"/>
    </location>
</feature>
<proteinExistence type="predicted"/>
<dbReference type="Proteomes" id="UP000887567">
    <property type="component" value="Unplaced"/>
</dbReference>